<dbReference type="Gene3D" id="1.10.3720.10">
    <property type="entry name" value="MetI-like"/>
    <property type="match status" value="1"/>
</dbReference>
<keyword evidence="4" id="KW-1003">Cell membrane</keyword>
<evidence type="ECO:0000256" key="2">
    <source>
        <dbReference type="ARBA" id="ARBA00010072"/>
    </source>
</evidence>
<evidence type="ECO:0000259" key="10">
    <source>
        <dbReference type="PROSITE" id="PS50928"/>
    </source>
</evidence>
<feature type="transmembrane region" description="Helical" evidence="9">
    <location>
        <begin position="163"/>
        <end position="193"/>
    </location>
</feature>
<feature type="transmembrane region" description="Helical" evidence="9">
    <location>
        <begin position="350"/>
        <end position="371"/>
    </location>
</feature>
<dbReference type="InterPro" id="IPR010065">
    <property type="entry name" value="AA_ABC_transptr_permease_3TM"/>
</dbReference>
<organism evidence="11 12">
    <name type="scientific">Thalassospira marina</name>
    <dbReference type="NCBI Taxonomy" id="2048283"/>
    <lineage>
        <taxon>Bacteria</taxon>
        <taxon>Pseudomonadati</taxon>
        <taxon>Pseudomonadota</taxon>
        <taxon>Alphaproteobacteria</taxon>
        <taxon>Rhodospirillales</taxon>
        <taxon>Thalassospiraceae</taxon>
        <taxon>Thalassospira</taxon>
    </lineage>
</organism>
<evidence type="ECO:0000256" key="6">
    <source>
        <dbReference type="ARBA" id="ARBA00022970"/>
    </source>
</evidence>
<dbReference type="PANTHER" id="PTHR30614:SF37">
    <property type="entry name" value="AMINO-ACID ABC TRANSPORTER PERMEASE PROTEIN YHDX-RELATED"/>
    <property type="match status" value="1"/>
</dbReference>
<comment type="similarity">
    <text evidence="2">Belongs to the binding-protein-dependent transport system permease family. HisMQ subfamily.</text>
</comment>
<dbReference type="SUPFAM" id="SSF161098">
    <property type="entry name" value="MetI-like"/>
    <property type="match status" value="2"/>
</dbReference>
<dbReference type="InterPro" id="IPR000515">
    <property type="entry name" value="MetI-like"/>
</dbReference>
<keyword evidence="8 9" id="KW-0472">Membrane</keyword>
<geneLocation type="plasmid" evidence="12">
    <name>pcsc3h3</name>
</geneLocation>
<dbReference type="InterPro" id="IPR035906">
    <property type="entry name" value="MetI-like_sf"/>
</dbReference>
<dbReference type="InterPro" id="IPR043429">
    <property type="entry name" value="ArtM/GltK/GlnP/TcyL/YhdX-like"/>
</dbReference>
<protein>
    <submittedName>
        <fullName evidence="11">Amino acid ABC transporter permease</fullName>
    </submittedName>
</protein>
<evidence type="ECO:0000256" key="8">
    <source>
        <dbReference type="ARBA" id="ARBA00023136"/>
    </source>
</evidence>
<proteinExistence type="inferred from homology"/>
<dbReference type="PANTHER" id="PTHR30614">
    <property type="entry name" value="MEMBRANE COMPONENT OF AMINO ACID ABC TRANSPORTER"/>
    <property type="match status" value="1"/>
</dbReference>
<feature type="transmembrane region" description="Helical" evidence="9">
    <location>
        <begin position="12"/>
        <end position="32"/>
    </location>
</feature>
<keyword evidence="6" id="KW-0029">Amino-acid transport</keyword>
<dbReference type="EMBL" id="CP024200">
    <property type="protein sequence ID" value="AUG55641.1"/>
    <property type="molecule type" value="Genomic_DNA"/>
</dbReference>
<name>A0ABM6QGZ3_9PROT</name>
<keyword evidence="3 9" id="KW-0813">Transport</keyword>
<evidence type="ECO:0000313" key="12">
    <source>
        <dbReference type="Proteomes" id="UP000233458"/>
    </source>
</evidence>
<dbReference type="CDD" id="cd06261">
    <property type="entry name" value="TM_PBP2"/>
    <property type="match status" value="1"/>
</dbReference>
<evidence type="ECO:0000313" key="11">
    <source>
        <dbReference type="EMBL" id="AUG55641.1"/>
    </source>
</evidence>
<accession>A0ABM6QGZ3</accession>
<keyword evidence="12" id="KW-1185">Reference proteome</keyword>
<dbReference type="PROSITE" id="PS50928">
    <property type="entry name" value="ABC_TM1"/>
    <property type="match status" value="1"/>
</dbReference>
<dbReference type="Pfam" id="PF00528">
    <property type="entry name" value="BPD_transp_1"/>
    <property type="match status" value="1"/>
</dbReference>
<evidence type="ECO:0000256" key="7">
    <source>
        <dbReference type="ARBA" id="ARBA00022989"/>
    </source>
</evidence>
<evidence type="ECO:0000256" key="9">
    <source>
        <dbReference type="RuleBase" id="RU363032"/>
    </source>
</evidence>
<gene>
    <name evidence="11" type="ORF">CSC3H3_22585</name>
</gene>
<dbReference type="Proteomes" id="UP000233458">
    <property type="component" value="Plasmid pCSC3H3"/>
</dbReference>
<reference evidence="11 12" key="1">
    <citation type="submission" date="2017-10" db="EMBL/GenBank/DDBJ databases">
        <title>Biodiversity and function of Thalassospira species in the particle-attached aromatic-hydrocarbon-degrading consortia from the surface seawater of the China South Sea.</title>
        <authorList>
            <person name="Dong C."/>
            <person name="Liu R."/>
            <person name="Shao Z."/>
        </authorList>
    </citation>
    <scope>NUCLEOTIDE SEQUENCE [LARGE SCALE GENOMIC DNA]</scope>
    <source>
        <strain evidence="11 12">CSC3H3</strain>
        <plasmid evidence="12">pcsc3h3</plasmid>
    </source>
</reference>
<evidence type="ECO:0000256" key="5">
    <source>
        <dbReference type="ARBA" id="ARBA00022692"/>
    </source>
</evidence>
<feature type="transmembrane region" description="Helical" evidence="9">
    <location>
        <begin position="205"/>
        <end position="223"/>
    </location>
</feature>
<keyword evidence="11" id="KW-0614">Plasmid</keyword>
<evidence type="ECO:0000256" key="4">
    <source>
        <dbReference type="ARBA" id="ARBA00022475"/>
    </source>
</evidence>
<comment type="subcellular location">
    <subcellularLocation>
        <location evidence="1">Cell inner membrane</location>
        <topology evidence="1">Multi-pass membrane protein</topology>
    </subcellularLocation>
    <subcellularLocation>
        <location evidence="9">Cell membrane</location>
        <topology evidence="9">Multi-pass membrane protein</topology>
    </subcellularLocation>
</comment>
<keyword evidence="7 9" id="KW-1133">Transmembrane helix</keyword>
<feature type="transmembrane region" description="Helical" evidence="9">
    <location>
        <begin position="116"/>
        <end position="143"/>
    </location>
</feature>
<keyword evidence="5 9" id="KW-0812">Transmembrane</keyword>
<evidence type="ECO:0000256" key="1">
    <source>
        <dbReference type="ARBA" id="ARBA00004429"/>
    </source>
</evidence>
<feature type="domain" description="ABC transmembrane type-1" evidence="10">
    <location>
        <begin position="80"/>
        <end position="368"/>
    </location>
</feature>
<feature type="transmembrane region" description="Helical" evidence="9">
    <location>
        <begin position="243"/>
        <end position="262"/>
    </location>
</feature>
<feature type="transmembrane region" description="Helical" evidence="9">
    <location>
        <begin position="72"/>
        <end position="104"/>
    </location>
</feature>
<sequence>MLQSLWYSDRFRSWIMQIALLGALLGLLYWIAGNTITNLAERGIRTGFDFLAHPARFPISESVVHYTPSDSFLWAFVVGVANTLWLSVITLVLATAGGLFLALAQLAKHPLLSRLAVGYVTLFRNIPLIVQLLFFYGLATSVFPAPRDAFEPLPGVFLSLRGVYAPGLVMGAGGGWVIAASIVLLLVTIWLGNRRFRDVSLVRRIPSFVGIWLVGTVIIGWLADVPLHLESPVLHGLNFRGGMYLSPEFAAIVVGLALYTTAFTGEIIRGGIEAVGKGQWEGGRALGLWDRQIMFRIILPQALRIIVPPMTSQYLSTVKNTTLAVAVGYPELGLVVNTVINQTGQALESIMVMLGVFLTVSLTVSLFMNWFNARIALVER</sequence>
<dbReference type="RefSeq" id="WP_101286641.1">
    <property type="nucleotide sequence ID" value="NZ_CP024200.1"/>
</dbReference>
<dbReference type="NCBIfam" id="TIGR01726">
    <property type="entry name" value="HEQRo_perm_3TM"/>
    <property type="match status" value="1"/>
</dbReference>
<evidence type="ECO:0000256" key="3">
    <source>
        <dbReference type="ARBA" id="ARBA00022448"/>
    </source>
</evidence>